<feature type="transmembrane region" description="Helical" evidence="1">
    <location>
        <begin position="142"/>
        <end position="163"/>
    </location>
</feature>
<evidence type="ECO:0000313" key="3">
    <source>
        <dbReference type="Proteomes" id="UP000321827"/>
    </source>
</evidence>
<dbReference type="EMBL" id="BJXN01000004">
    <property type="protein sequence ID" value="GEM89315.1"/>
    <property type="molecule type" value="Genomic_DNA"/>
</dbReference>
<dbReference type="OrthoDB" id="10005992at2"/>
<feature type="transmembrane region" description="Helical" evidence="1">
    <location>
        <begin position="89"/>
        <end position="108"/>
    </location>
</feature>
<keyword evidence="1" id="KW-1133">Transmembrane helix</keyword>
<feature type="transmembrane region" description="Helical" evidence="1">
    <location>
        <begin position="114"/>
        <end position="135"/>
    </location>
</feature>
<keyword evidence="1" id="KW-0812">Transmembrane</keyword>
<comment type="caution">
    <text evidence="2">The sequence shown here is derived from an EMBL/GenBank/DDBJ whole genome shotgun (WGS) entry which is preliminary data.</text>
</comment>
<keyword evidence="1" id="KW-0472">Membrane</keyword>
<dbReference type="Proteomes" id="UP000321827">
    <property type="component" value="Unassembled WGS sequence"/>
</dbReference>
<protein>
    <submittedName>
        <fullName evidence="2">Uncharacterized protein</fullName>
    </submittedName>
</protein>
<evidence type="ECO:0000256" key="1">
    <source>
        <dbReference type="SAM" id="Phobius"/>
    </source>
</evidence>
<dbReference type="AlphaFoldDB" id="A0A511RI57"/>
<sequence length="193" mass="20199">MPNERSKRTVSISGTAIVLAAAALIAFASGAAQAAWALVWIYLASVTLVGAVIAWIGWSDGPASEVKVALGKESAPLAGETGARRGYRLVVLTAWVVVTATALLYLAFNGYPLMLVPALSLIVFLLPGAGERLIVDEYIQSVLVRASSVAHAAGLVAGFLALAALRPSALELFAVVVAVYAIVLEWAAWRELR</sequence>
<dbReference type="RefSeq" id="WP_147146013.1">
    <property type="nucleotide sequence ID" value="NZ_BJXN01000004.1"/>
</dbReference>
<reference evidence="2 3" key="1">
    <citation type="submission" date="2019-07" db="EMBL/GenBank/DDBJ databases">
        <title>Whole genome shotgun sequence of Oceanithermus desulfurans NBRC 100063.</title>
        <authorList>
            <person name="Hosoyama A."/>
            <person name="Uohara A."/>
            <person name="Ohji S."/>
            <person name="Ichikawa N."/>
        </authorList>
    </citation>
    <scope>NUCLEOTIDE SEQUENCE [LARGE SCALE GENOMIC DNA]</scope>
    <source>
        <strain evidence="2 3">NBRC 100063</strain>
    </source>
</reference>
<accession>A0A511RI57</accession>
<organism evidence="2 3">
    <name type="scientific">Oceanithermus desulfurans NBRC 100063</name>
    <dbReference type="NCBI Taxonomy" id="1227550"/>
    <lineage>
        <taxon>Bacteria</taxon>
        <taxon>Thermotogati</taxon>
        <taxon>Deinococcota</taxon>
        <taxon>Deinococci</taxon>
        <taxon>Thermales</taxon>
        <taxon>Thermaceae</taxon>
        <taxon>Oceanithermus</taxon>
    </lineage>
</organism>
<feature type="transmembrane region" description="Helical" evidence="1">
    <location>
        <begin position="12"/>
        <end position="31"/>
    </location>
</feature>
<evidence type="ECO:0000313" key="2">
    <source>
        <dbReference type="EMBL" id="GEM89315.1"/>
    </source>
</evidence>
<proteinExistence type="predicted"/>
<feature type="transmembrane region" description="Helical" evidence="1">
    <location>
        <begin position="37"/>
        <end position="58"/>
    </location>
</feature>
<name>A0A511RI57_9DEIN</name>
<feature type="transmembrane region" description="Helical" evidence="1">
    <location>
        <begin position="169"/>
        <end position="189"/>
    </location>
</feature>
<gene>
    <name evidence="2" type="ORF">ODE01S_07490</name>
</gene>